<dbReference type="PROSITE" id="PS51257">
    <property type="entry name" value="PROKAR_LIPOPROTEIN"/>
    <property type="match status" value="1"/>
</dbReference>
<dbReference type="EMBL" id="JACGWJ010000024">
    <property type="protein sequence ID" value="KAL0319728.1"/>
    <property type="molecule type" value="Genomic_DNA"/>
</dbReference>
<name>A0AAW2LL54_SESRA</name>
<protein>
    <submittedName>
        <fullName evidence="2">Uncharacterized protein</fullName>
    </submittedName>
</protein>
<reference evidence="2" key="2">
    <citation type="journal article" date="2024" name="Plant">
        <title>Genomic evolution and insights into agronomic trait innovations of Sesamum species.</title>
        <authorList>
            <person name="Miao H."/>
            <person name="Wang L."/>
            <person name="Qu L."/>
            <person name="Liu H."/>
            <person name="Sun Y."/>
            <person name="Le M."/>
            <person name="Wang Q."/>
            <person name="Wei S."/>
            <person name="Zheng Y."/>
            <person name="Lin W."/>
            <person name="Duan Y."/>
            <person name="Cao H."/>
            <person name="Xiong S."/>
            <person name="Wang X."/>
            <person name="Wei L."/>
            <person name="Li C."/>
            <person name="Ma Q."/>
            <person name="Ju M."/>
            <person name="Zhao R."/>
            <person name="Li G."/>
            <person name="Mu C."/>
            <person name="Tian Q."/>
            <person name="Mei H."/>
            <person name="Zhang T."/>
            <person name="Gao T."/>
            <person name="Zhang H."/>
        </authorList>
    </citation>
    <scope>NUCLEOTIDE SEQUENCE</scope>
    <source>
        <strain evidence="2">G02</strain>
    </source>
</reference>
<organism evidence="2">
    <name type="scientific">Sesamum radiatum</name>
    <name type="common">Black benniseed</name>
    <dbReference type="NCBI Taxonomy" id="300843"/>
    <lineage>
        <taxon>Eukaryota</taxon>
        <taxon>Viridiplantae</taxon>
        <taxon>Streptophyta</taxon>
        <taxon>Embryophyta</taxon>
        <taxon>Tracheophyta</taxon>
        <taxon>Spermatophyta</taxon>
        <taxon>Magnoliopsida</taxon>
        <taxon>eudicotyledons</taxon>
        <taxon>Gunneridae</taxon>
        <taxon>Pentapetalae</taxon>
        <taxon>asterids</taxon>
        <taxon>lamiids</taxon>
        <taxon>Lamiales</taxon>
        <taxon>Pedaliaceae</taxon>
        <taxon>Sesamum</taxon>
    </lineage>
</organism>
<accession>A0AAW2LL54</accession>
<proteinExistence type="predicted"/>
<feature type="region of interest" description="Disordered" evidence="1">
    <location>
        <begin position="56"/>
        <end position="118"/>
    </location>
</feature>
<gene>
    <name evidence="2" type="ORF">Sradi_5234300</name>
</gene>
<comment type="caution">
    <text evidence="2">The sequence shown here is derived from an EMBL/GenBank/DDBJ whole genome shotgun (WGS) entry which is preliminary data.</text>
</comment>
<evidence type="ECO:0000313" key="2">
    <source>
        <dbReference type="EMBL" id="KAL0319728.1"/>
    </source>
</evidence>
<sequence>MLSRKGGWGSISVTFSCPSDTNFSTSSKQCHGFQRGYSPDHIVAILSLPECLPSNSGDYLEDSNDNDSDETGGDEIHSDDQVEEEVFGSEGKEAVVEDDHDKTNVSDKKASNEDDNDETDVFLCEPTIGGSYDVRRGGVSRRGKGAHRVRVMDIRTCYSILSHEDLLLI</sequence>
<feature type="compositionally biased region" description="Acidic residues" evidence="1">
    <location>
        <begin position="59"/>
        <end position="73"/>
    </location>
</feature>
<reference evidence="2" key="1">
    <citation type="submission" date="2020-06" db="EMBL/GenBank/DDBJ databases">
        <authorList>
            <person name="Li T."/>
            <person name="Hu X."/>
            <person name="Zhang T."/>
            <person name="Song X."/>
            <person name="Zhang H."/>
            <person name="Dai N."/>
            <person name="Sheng W."/>
            <person name="Hou X."/>
            <person name="Wei L."/>
        </authorList>
    </citation>
    <scope>NUCLEOTIDE SEQUENCE</scope>
    <source>
        <strain evidence="2">G02</strain>
        <tissue evidence="2">Leaf</tissue>
    </source>
</reference>
<evidence type="ECO:0000256" key="1">
    <source>
        <dbReference type="SAM" id="MobiDB-lite"/>
    </source>
</evidence>
<feature type="compositionally biased region" description="Basic and acidic residues" evidence="1">
    <location>
        <begin position="90"/>
        <end position="112"/>
    </location>
</feature>
<dbReference type="AlphaFoldDB" id="A0AAW2LL54"/>